<name>A0A1S9ZY05_9GAMM</name>
<proteinExistence type="predicted"/>
<dbReference type="AlphaFoldDB" id="A0A1S9ZY05"/>
<accession>A0A1S9ZY05</accession>
<dbReference type="Proteomes" id="UP000190435">
    <property type="component" value="Unassembled WGS sequence"/>
</dbReference>
<evidence type="ECO:0008006" key="3">
    <source>
        <dbReference type="Google" id="ProtNLM"/>
    </source>
</evidence>
<keyword evidence="2" id="KW-1185">Reference proteome</keyword>
<evidence type="ECO:0000313" key="1">
    <source>
        <dbReference type="EMBL" id="OOR88365.1"/>
    </source>
</evidence>
<organism evidence="1 2">
    <name type="scientific">Moraxella caviae</name>
    <dbReference type="NCBI Taxonomy" id="34060"/>
    <lineage>
        <taxon>Bacteria</taxon>
        <taxon>Pseudomonadati</taxon>
        <taxon>Pseudomonadota</taxon>
        <taxon>Gammaproteobacteria</taxon>
        <taxon>Moraxellales</taxon>
        <taxon>Moraxellaceae</taxon>
        <taxon>Moraxella</taxon>
    </lineage>
</organism>
<dbReference type="EMBL" id="MUXU01000053">
    <property type="protein sequence ID" value="OOR88365.1"/>
    <property type="molecule type" value="Genomic_DNA"/>
</dbReference>
<dbReference type="Pfam" id="PF05159">
    <property type="entry name" value="Capsule_synth"/>
    <property type="match status" value="2"/>
</dbReference>
<protein>
    <recommendedName>
        <fullName evidence="3">Capsule polysaccharide biosynthesis protein</fullName>
    </recommendedName>
</protein>
<dbReference type="InterPro" id="IPR007833">
    <property type="entry name" value="Capsule_polysaccharide_synth"/>
</dbReference>
<dbReference type="GO" id="GO:0000271">
    <property type="term" value="P:polysaccharide biosynthetic process"/>
    <property type="evidence" value="ECO:0007669"/>
    <property type="project" value="InterPro"/>
</dbReference>
<comment type="caution">
    <text evidence="1">The sequence shown here is derived from an EMBL/GenBank/DDBJ whole genome shotgun (WGS) entry which is preliminary data.</text>
</comment>
<dbReference type="CDD" id="cd16440">
    <property type="entry name" value="beta_Kdo_transferase_KpsC_1"/>
    <property type="match status" value="1"/>
</dbReference>
<sequence>MALARILANSGLSRCLFYWLVLMTGQNHNNQFSIKPMKKSYAVATQGILRNNRLLSAALGAQIRPMLERAWWQRANAEHFSPEAVLAWGQKKSAERAKRLADKLDLPLITVEDGFLRSLDSGTQSKYGASFVVDTQGVYFDLRTPNDLQALVYQTLVNWQAEHQKRAERLLDSIVKHRLSKYNAIIHAPDLNVLVNTFANERSSSQDNSLQGNFPQDNFPKAHTPNKDAAYHVLVIDQVAGDASITGAGASEQSFYQMLAAAMAAHPTAHIWIKAHPAGSAGALVAHGQLTHAAHEYLRSHVSDDAPARVRILADFANPLALMAQVNHIYTVSSHMGFEALLLGKTVHCFGVSWYSGFGLTDDDAIAQSALYQNVQAHHQILAKTFGLDNQAYAQASQNRTPSLAQLFYAAYVSYSHYANPATGKKCEIEDVVEYLRVNRAWQQKLYGDVLAFEFSRWKTGFVQGFAGFAFTNLMFKPKVVSRWEFVQKRDAKRMAKFIAQTSEQKYLVWGQKSKRTLQKVLANSAHSHAPIFCMEDGFIRSNGLGANLLAPLSVVLDDVGIYYDATKPSRLEEILQTITLDDAQNARAEKLRALMLAHRVSKYNVGARAVSWQAAGRTVRLVVGQVEDDASVQSCASLIRTNAALLARVRRDFPHDFIVYKPHPDVEAGLRRGKVDADTLALADVVAHDTPMPDCLAACDVVHTISSLTGFEALLRDVAVVCYGLPFYAGFGLTTDVADTDNPDKLAAQTRRARATPLTLNALIYGTLIEYALYHLPHGFGLATPEDVIDYLYLQAVREPEPSWATRQWRKAKSNFMRLRNFTKG</sequence>
<dbReference type="GO" id="GO:0015774">
    <property type="term" value="P:polysaccharide transport"/>
    <property type="evidence" value="ECO:0007669"/>
    <property type="project" value="InterPro"/>
</dbReference>
<reference evidence="1 2" key="1">
    <citation type="submission" date="2017-02" db="EMBL/GenBank/DDBJ databases">
        <title>Draft genome sequence of Moraxella caviae CCUG 355 type strain.</title>
        <authorList>
            <person name="Engstrom-Jakobsson H."/>
            <person name="Salva-Serra F."/>
            <person name="Thorell K."/>
            <person name="Gonzales-Siles L."/>
            <person name="Karlsson R."/>
            <person name="Boulund F."/>
            <person name="Engstrand L."/>
            <person name="Moore E."/>
        </authorList>
    </citation>
    <scope>NUCLEOTIDE SEQUENCE [LARGE SCALE GENOMIC DNA]</scope>
    <source>
        <strain evidence="1 2">CCUG 355</strain>
    </source>
</reference>
<dbReference type="STRING" id="34060.B0181_08370"/>
<dbReference type="CDD" id="cd16439">
    <property type="entry name" value="beta_Kdo_transferase_KpsC_2"/>
    <property type="match status" value="1"/>
</dbReference>
<gene>
    <name evidence="1" type="ORF">B0181_08370</name>
</gene>
<evidence type="ECO:0000313" key="2">
    <source>
        <dbReference type="Proteomes" id="UP000190435"/>
    </source>
</evidence>